<evidence type="ECO:0000313" key="4">
    <source>
        <dbReference type="EMBL" id="CAI5718808.1"/>
    </source>
</evidence>
<dbReference type="PANTHER" id="PTHR44329:SF214">
    <property type="entry name" value="PROTEIN KINASE DOMAIN-CONTAINING PROTEIN"/>
    <property type="match status" value="1"/>
</dbReference>
<comment type="caution">
    <text evidence="4">The sequence shown here is derived from an EMBL/GenBank/DDBJ whole genome shotgun (WGS) entry which is preliminary data.</text>
</comment>
<feature type="chain" id="PRO_5043359280" description="Protein kinase domain-containing protein" evidence="2">
    <location>
        <begin position="28"/>
        <end position="794"/>
    </location>
</feature>
<feature type="compositionally biased region" description="Polar residues" evidence="1">
    <location>
        <begin position="766"/>
        <end position="775"/>
    </location>
</feature>
<dbReference type="GO" id="GO:0004674">
    <property type="term" value="F:protein serine/threonine kinase activity"/>
    <property type="evidence" value="ECO:0007669"/>
    <property type="project" value="TreeGrafter"/>
</dbReference>
<name>A0AAV0TE97_HYABA</name>
<evidence type="ECO:0000259" key="3">
    <source>
        <dbReference type="PROSITE" id="PS50011"/>
    </source>
</evidence>
<dbReference type="SMART" id="SM00220">
    <property type="entry name" value="S_TKc"/>
    <property type="match status" value="1"/>
</dbReference>
<dbReference type="CDD" id="cd13999">
    <property type="entry name" value="STKc_MAP3K-like"/>
    <property type="match status" value="1"/>
</dbReference>
<protein>
    <recommendedName>
        <fullName evidence="3">Protein kinase domain-containing protein</fullName>
    </recommendedName>
</protein>
<evidence type="ECO:0000256" key="2">
    <source>
        <dbReference type="SAM" id="SignalP"/>
    </source>
</evidence>
<accession>A0AAV0TE97</accession>
<gene>
    <name evidence="4" type="ORF">HBR001_LOCUS2073</name>
</gene>
<dbReference type="PANTHER" id="PTHR44329">
    <property type="entry name" value="SERINE/THREONINE-PROTEIN KINASE TNNI3K-RELATED"/>
    <property type="match status" value="1"/>
</dbReference>
<dbReference type="PROSITE" id="PS50011">
    <property type="entry name" value="PROTEIN_KINASE_DOM"/>
    <property type="match status" value="1"/>
</dbReference>
<evidence type="ECO:0000313" key="5">
    <source>
        <dbReference type="Proteomes" id="UP001162031"/>
    </source>
</evidence>
<proteinExistence type="predicted"/>
<keyword evidence="2" id="KW-0732">Signal</keyword>
<organism evidence="4 5">
    <name type="scientific">Hyaloperonospora brassicae</name>
    <name type="common">Brassica downy mildew</name>
    <name type="synonym">Peronospora brassicae</name>
    <dbReference type="NCBI Taxonomy" id="162125"/>
    <lineage>
        <taxon>Eukaryota</taxon>
        <taxon>Sar</taxon>
        <taxon>Stramenopiles</taxon>
        <taxon>Oomycota</taxon>
        <taxon>Peronosporomycetes</taxon>
        <taxon>Peronosporales</taxon>
        <taxon>Peronosporaceae</taxon>
        <taxon>Hyaloperonospora</taxon>
    </lineage>
</organism>
<dbReference type="GO" id="GO:0005524">
    <property type="term" value="F:ATP binding"/>
    <property type="evidence" value="ECO:0007669"/>
    <property type="project" value="InterPro"/>
</dbReference>
<keyword evidence="5" id="KW-1185">Reference proteome</keyword>
<dbReference type="InterPro" id="IPR000719">
    <property type="entry name" value="Prot_kinase_dom"/>
</dbReference>
<feature type="signal peptide" evidence="2">
    <location>
        <begin position="1"/>
        <end position="27"/>
    </location>
</feature>
<dbReference type="PROSITE" id="PS00108">
    <property type="entry name" value="PROTEIN_KINASE_ST"/>
    <property type="match status" value="1"/>
</dbReference>
<dbReference type="Pfam" id="PF00069">
    <property type="entry name" value="Pkinase"/>
    <property type="match status" value="1"/>
</dbReference>
<dbReference type="Gene3D" id="1.10.510.10">
    <property type="entry name" value="Transferase(Phosphotransferase) domain 1"/>
    <property type="match status" value="1"/>
</dbReference>
<feature type="domain" description="Protein kinase" evidence="3">
    <location>
        <begin position="475"/>
        <end position="745"/>
    </location>
</feature>
<evidence type="ECO:0000256" key="1">
    <source>
        <dbReference type="SAM" id="MobiDB-lite"/>
    </source>
</evidence>
<feature type="region of interest" description="Disordered" evidence="1">
    <location>
        <begin position="763"/>
        <end position="794"/>
    </location>
</feature>
<reference evidence="4" key="1">
    <citation type="submission" date="2022-12" db="EMBL/GenBank/DDBJ databases">
        <authorList>
            <person name="Webb A."/>
        </authorList>
    </citation>
    <scope>NUCLEOTIDE SEQUENCE</scope>
    <source>
        <strain evidence="4">Hp1</strain>
    </source>
</reference>
<dbReference type="AlphaFoldDB" id="A0AAV0TE97"/>
<dbReference type="SUPFAM" id="SSF56112">
    <property type="entry name" value="Protein kinase-like (PK-like)"/>
    <property type="match status" value="1"/>
</dbReference>
<dbReference type="InterPro" id="IPR008271">
    <property type="entry name" value="Ser/Thr_kinase_AS"/>
</dbReference>
<dbReference type="InterPro" id="IPR011009">
    <property type="entry name" value="Kinase-like_dom_sf"/>
</dbReference>
<dbReference type="Proteomes" id="UP001162031">
    <property type="component" value="Unassembled WGS sequence"/>
</dbReference>
<dbReference type="InterPro" id="IPR051681">
    <property type="entry name" value="Ser/Thr_Kinases-Pseudokinases"/>
</dbReference>
<dbReference type="Gene3D" id="3.30.200.20">
    <property type="entry name" value="Phosphorylase Kinase, domain 1"/>
    <property type="match status" value="1"/>
</dbReference>
<sequence length="794" mass="85984">MNSLIRCRSRTLQKVLAIVQFVLMSSAAPALSTASSDLLSRCERLSSTTAVLEAPSDAELPSDVAATLTASSDLPWNALNDAAKVGLLWAHGYVFSSGSSNGNKTGHALLQVYTRCAIGEAVGVAMADVSVSYDDFTGPKWQCHAAHCGSDYSQSTTAPCVADVARAIPCAIDGASAALETLRDVSFWTSTASARTVPYPQAFEHNISLRGQPKTLQLYSIHMQNYNEKAEAADGVSCRSRSSGSSRHALDVVIPCLRLQDTTTGGPRASEFCKPTVDGARVQRFLTSVRAKAQVIQQVDDSDEGDTEWDLKLKVGIGGVVLVVVGIGGVCRCWKKMTMLQSTGQLSEPYVMETTPAQRRGTSRTVQTHVPVTLQVLEQCGKRVDGCSADPLAAPANRQVQTNPSRSRRSSWNTFGSASYLESTPHGDRSSMAGTCMGAGTGGKSVAEFCNESKALAAFMQDRQVLTKRIALDELTFLRILSKGAYGEVWLGQLETRHVAIKRLLPEKCQLTASVEQFAGEIQLMGVLQHRNIVSFIGVCWHWLQNLCAVVEYMNAGDLDEVLTRKRAKFSWQREKISIAMDVTEGLVYLHCLRPAIVHRDLKPKNVLLNRHFHAKLSDFGVSRKTRVNETMTSGVGTLLWTAPEIIAGKKYAEKADVYSLGVLLSEMDTCAPPFSDVTSDKGERLPGMQLAQLVRLGKIRVTLRPDCPPTLCKLVMDCTQLDPDARPSSMQVAFTLKSIIAPTLRLCSSAATTASTSCATMCPPSASQDTTTQAPERLLTSGEENCRMDTAVQ</sequence>
<dbReference type="EMBL" id="CANTFL010000223">
    <property type="protein sequence ID" value="CAI5718808.1"/>
    <property type="molecule type" value="Genomic_DNA"/>
</dbReference>